<reference evidence="3 4" key="1">
    <citation type="submission" date="2013-03" db="EMBL/GenBank/DDBJ databases">
        <title>The Genome Sequence of Exophiala aquamarina CBS 119918.</title>
        <authorList>
            <consortium name="The Broad Institute Genomics Platform"/>
            <person name="Cuomo C."/>
            <person name="de Hoog S."/>
            <person name="Gorbushina A."/>
            <person name="Walker B."/>
            <person name="Young S.K."/>
            <person name="Zeng Q."/>
            <person name="Gargeya S."/>
            <person name="Fitzgerald M."/>
            <person name="Haas B."/>
            <person name="Abouelleil A."/>
            <person name="Allen A.W."/>
            <person name="Alvarado L."/>
            <person name="Arachchi H.M."/>
            <person name="Berlin A.M."/>
            <person name="Chapman S.B."/>
            <person name="Gainer-Dewar J."/>
            <person name="Goldberg J."/>
            <person name="Griggs A."/>
            <person name="Gujja S."/>
            <person name="Hansen M."/>
            <person name="Howarth C."/>
            <person name="Imamovic A."/>
            <person name="Ireland A."/>
            <person name="Larimer J."/>
            <person name="McCowan C."/>
            <person name="Murphy C."/>
            <person name="Pearson M."/>
            <person name="Poon T.W."/>
            <person name="Priest M."/>
            <person name="Roberts A."/>
            <person name="Saif S."/>
            <person name="Shea T."/>
            <person name="Sisk P."/>
            <person name="Sykes S."/>
            <person name="Wortman J."/>
            <person name="Nusbaum C."/>
            <person name="Birren B."/>
        </authorList>
    </citation>
    <scope>NUCLEOTIDE SEQUENCE [LARGE SCALE GENOMIC DNA]</scope>
    <source>
        <strain evidence="3 4">CBS 119918</strain>
    </source>
</reference>
<dbReference type="VEuPathDB" id="FungiDB:A1O9_03833"/>
<dbReference type="AlphaFoldDB" id="A0A072PTW6"/>
<dbReference type="RefSeq" id="XP_013261580.1">
    <property type="nucleotide sequence ID" value="XM_013406126.1"/>
</dbReference>
<dbReference type="OrthoDB" id="4119857at2759"/>
<evidence type="ECO:0000256" key="2">
    <source>
        <dbReference type="SAM" id="MobiDB-lite"/>
    </source>
</evidence>
<gene>
    <name evidence="3" type="ORF">A1O9_03833</name>
</gene>
<organism evidence="3 4">
    <name type="scientific">Exophiala aquamarina CBS 119918</name>
    <dbReference type="NCBI Taxonomy" id="1182545"/>
    <lineage>
        <taxon>Eukaryota</taxon>
        <taxon>Fungi</taxon>
        <taxon>Dikarya</taxon>
        <taxon>Ascomycota</taxon>
        <taxon>Pezizomycotina</taxon>
        <taxon>Eurotiomycetes</taxon>
        <taxon>Chaetothyriomycetidae</taxon>
        <taxon>Chaetothyriales</taxon>
        <taxon>Herpotrichiellaceae</taxon>
        <taxon>Exophiala</taxon>
    </lineage>
</organism>
<sequence length="164" mass="18123">MPLFGHKNAAPVEPTPTARGHPRRRSSSLSSSNLEGARKSGFFGRKRSTSSERLRHSNTTRHPTGKLSHNSTRASGGGLFNRHSEDPSIAHARERVMSAENAEREADRALVQARAAVKEAREHIKILEKEAAEEARLAKIKQHHARDISKRAKPLGREYLPGSS</sequence>
<name>A0A072PTW6_9EURO</name>
<protein>
    <submittedName>
        <fullName evidence="3">Uncharacterized protein</fullName>
    </submittedName>
</protein>
<comment type="caution">
    <text evidence="3">The sequence shown here is derived from an EMBL/GenBank/DDBJ whole genome shotgun (WGS) entry which is preliminary data.</text>
</comment>
<evidence type="ECO:0000256" key="1">
    <source>
        <dbReference type="SAM" id="Coils"/>
    </source>
</evidence>
<dbReference type="EMBL" id="AMGV01000003">
    <property type="protein sequence ID" value="KEF58990.1"/>
    <property type="molecule type" value="Genomic_DNA"/>
</dbReference>
<feature type="region of interest" description="Disordered" evidence="2">
    <location>
        <begin position="142"/>
        <end position="164"/>
    </location>
</feature>
<dbReference type="HOGENOM" id="CLU_116414_0_0_1"/>
<evidence type="ECO:0000313" key="4">
    <source>
        <dbReference type="Proteomes" id="UP000027920"/>
    </source>
</evidence>
<keyword evidence="4" id="KW-1185">Reference proteome</keyword>
<feature type="region of interest" description="Disordered" evidence="2">
    <location>
        <begin position="1"/>
        <end position="89"/>
    </location>
</feature>
<feature type="coiled-coil region" evidence="1">
    <location>
        <begin position="99"/>
        <end position="137"/>
    </location>
</feature>
<proteinExistence type="predicted"/>
<accession>A0A072PTW6</accession>
<evidence type="ECO:0000313" key="3">
    <source>
        <dbReference type="EMBL" id="KEF58990.1"/>
    </source>
</evidence>
<keyword evidence="1" id="KW-0175">Coiled coil</keyword>
<dbReference type="Proteomes" id="UP000027920">
    <property type="component" value="Unassembled WGS sequence"/>
</dbReference>
<dbReference type="GeneID" id="25278767"/>